<evidence type="ECO:0000256" key="1">
    <source>
        <dbReference type="ARBA" id="ARBA00022475"/>
    </source>
</evidence>
<keyword evidence="5 10" id="KW-1133">Transmembrane helix</keyword>
<keyword evidence="8" id="KW-0594">Phospholipid biosynthesis</keyword>
<evidence type="ECO:0000313" key="11">
    <source>
        <dbReference type="EMBL" id="SVA04137.1"/>
    </source>
</evidence>
<sequence>MSEFTFLIILLFASYLAGSTPTSIIIGRVTRSIDIREHGSGNAGATNVFRVIGWKPALVVIFVDVFKGWLPSAVFAPTFFHLQQIPDLGVVQILCGFSAVLGHTYTLFARFKGGKGVATLVGMALALFPTVFPFCLGVAALTIILTGYVSLASILASSSLPIFLFLLPPFLGMEPASLSLMIFSLLIPWFIIFTHRSNIQRLRSGKENRFEKAMIFQKK</sequence>
<dbReference type="AlphaFoldDB" id="A0A381SP40"/>
<evidence type="ECO:0000256" key="10">
    <source>
        <dbReference type="SAM" id="Phobius"/>
    </source>
</evidence>
<feature type="transmembrane region" description="Helical" evidence="10">
    <location>
        <begin position="120"/>
        <end position="145"/>
    </location>
</feature>
<evidence type="ECO:0000256" key="8">
    <source>
        <dbReference type="ARBA" id="ARBA00023209"/>
    </source>
</evidence>
<proteinExistence type="inferred from homology"/>
<keyword evidence="4 10" id="KW-0812">Transmembrane</keyword>
<feature type="transmembrane region" description="Helical" evidence="10">
    <location>
        <begin position="6"/>
        <end position="27"/>
    </location>
</feature>
<keyword evidence="6" id="KW-0443">Lipid metabolism</keyword>
<accession>A0A381SP40</accession>
<dbReference type="PANTHER" id="PTHR30309">
    <property type="entry name" value="INNER MEMBRANE PROTEIN YGIH"/>
    <property type="match status" value="1"/>
</dbReference>
<protein>
    <submittedName>
        <fullName evidence="11">Uncharacterized protein</fullName>
    </submittedName>
</protein>
<keyword evidence="2" id="KW-0444">Lipid biosynthesis</keyword>
<evidence type="ECO:0000256" key="9">
    <source>
        <dbReference type="ARBA" id="ARBA00023264"/>
    </source>
</evidence>
<evidence type="ECO:0000256" key="2">
    <source>
        <dbReference type="ARBA" id="ARBA00022516"/>
    </source>
</evidence>
<reference evidence="11" key="1">
    <citation type="submission" date="2018-05" db="EMBL/GenBank/DDBJ databases">
        <authorList>
            <person name="Lanie J.A."/>
            <person name="Ng W.-L."/>
            <person name="Kazmierczak K.M."/>
            <person name="Andrzejewski T.M."/>
            <person name="Davidsen T.M."/>
            <person name="Wayne K.J."/>
            <person name="Tettelin H."/>
            <person name="Glass J.I."/>
            <person name="Rusch D."/>
            <person name="Podicherti R."/>
            <person name="Tsui H.-C.T."/>
            <person name="Winkler M.E."/>
        </authorList>
    </citation>
    <scope>NUCLEOTIDE SEQUENCE</scope>
</reference>
<feature type="transmembrane region" description="Helical" evidence="10">
    <location>
        <begin position="178"/>
        <end position="195"/>
    </location>
</feature>
<dbReference type="GO" id="GO:0005886">
    <property type="term" value="C:plasma membrane"/>
    <property type="evidence" value="ECO:0007669"/>
    <property type="project" value="InterPro"/>
</dbReference>
<keyword evidence="3" id="KW-0808">Transferase</keyword>
<evidence type="ECO:0000256" key="6">
    <source>
        <dbReference type="ARBA" id="ARBA00023098"/>
    </source>
</evidence>
<gene>
    <name evidence="11" type="ORF">METZ01_LOCUS56991</name>
</gene>
<evidence type="ECO:0000256" key="5">
    <source>
        <dbReference type="ARBA" id="ARBA00022989"/>
    </source>
</evidence>
<dbReference type="GO" id="GO:0043772">
    <property type="term" value="F:acyl-phosphate glycerol-3-phosphate acyltransferase activity"/>
    <property type="evidence" value="ECO:0007669"/>
    <property type="project" value="InterPro"/>
</dbReference>
<evidence type="ECO:0000256" key="4">
    <source>
        <dbReference type="ARBA" id="ARBA00022692"/>
    </source>
</evidence>
<dbReference type="NCBIfam" id="TIGR00023">
    <property type="entry name" value="glycerol-3-phosphate 1-O-acyltransferase PlsY"/>
    <property type="match status" value="1"/>
</dbReference>
<feature type="transmembrane region" description="Helical" evidence="10">
    <location>
        <begin position="48"/>
        <end position="70"/>
    </location>
</feature>
<keyword evidence="1" id="KW-1003">Cell membrane</keyword>
<evidence type="ECO:0000256" key="7">
    <source>
        <dbReference type="ARBA" id="ARBA00023136"/>
    </source>
</evidence>
<organism evidence="11">
    <name type="scientific">marine metagenome</name>
    <dbReference type="NCBI Taxonomy" id="408172"/>
    <lineage>
        <taxon>unclassified sequences</taxon>
        <taxon>metagenomes</taxon>
        <taxon>ecological metagenomes</taxon>
    </lineage>
</organism>
<evidence type="ECO:0000256" key="3">
    <source>
        <dbReference type="ARBA" id="ARBA00022679"/>
    </source>
</evidence>
<dbReference type="GO" id="GO:0008654">
    <property type="term" value="P:phospholipid biosynthetic process"/>
    <property type="evidence" value="ECO:0007669"/>
    <property type="project" value="UniProtKB-KW"/>
</dbReference>
<dbReference type="Pfam" id="PF02660">
    <property type="entry name" value="G3P_acyltransf"/>
    <property type="match status" value="1"/>
</dbReference>
<name>A0A381SP40_9ZZZZ</name>
<keyword evidence="9" id="KW-1208">Phospholipid metabolism</keyword>
<dbReference type="SMART" id="SM01207">
    <property type="entry name" value="G3P_acyltransf"/>
    <property type="match status" value="1"/>
</dbReference>
<dbReference type="EMBL" id="UINC01003192">
    <property type="protein sequence ID" value="SVA04137.1"/>
    <property type="molecule type" value="Genomic_DNA"/>
</dbReference>
<dbReference type="HAMAP" id="MF_01043">
    <property type="entry name" value="PlsY"/>
    <property type="match status" value="1"/>
</dbReference>
<dbReference type="InterPro" id="IPR003811">
    <property type="entry name" value="G3P_acylTferase_PlsY"/>
</dbReference>
<keyword evidence="7 10" id="KW-0472">Membrane</keyword>
<feature type="transmembrane region" description="Helical" evidence="10">
    <location>
        <begin position="90"/>
        <end position="108"/>
    </location>
</feature>
<dbReference type="PANTHER" id="PTHR30309:SF0">
    <property type="entry name" value="GLYCEROL-3-PHOSPHATE ACYLTRANSFERASE-RELATED"/>
    <property type="match status" value="1"/>
</dbReference>